<dbReference type="OrthoDB" id="9811121at2"/>
<dbReference type="EMBL" id="MWXA01000005">
    <property type="protein sequence ID" value="OZG66903.1"/>
    <property type="molecule type" value="Genomic_DNA"/>
</dbReference>
<evidence type="ECO:0000313" key="5">
    <source>
        <dbReference type="Proteomes" id="UP000216451"/>
    </source>
</evidence>
<dbReference type="GO" id="GO:0050126">
    <property type="term" value="F:N-carbamoylputrescine amidase activity"/>
    <property type="evidence" value="ECO:0007669"/>
    <property type="project" value="TreeGrafter"/>
</dbReference>
<keyword evidence="5" id="KW-1185">Reference proteome</keyword>
<dbReference type="InterPro" id="IPR001110">
    <property type="entry name" value="UPF0012_CS"/>
</dbReference>
<sequence>MVKVASIQFEPRLGNVQWNGETTVSKIHESADSGAKIIVMPELAACGYMFRDKEELKASSDDLSGTQRESTVMAWRSVAMKRQVLVIGGFAHRVHEEIFNASIAILPDGKFYIYHKLHLWGAEKEIFSPGENLLMPFETPYGKLAMLICYDIWFPETVRALALNGAEVLCVPTNWVPMRHMTASELGLAPMLMQTNSLVNGIYSIAADRIGTERGQDFIGQSVIVGNDGLILSGPASPNESSIMYASINPENIEKERNWSKWNNPINDRRRDILKLSID</sequence>
<evidence type="ECO:0000313" key="4">
    <source>
        <dbReference type="EMBL" id="OZG66903.1"/>
    </source>
</evidence>
<dbReference type="RefSeq" id="WP_094693272.1">
    <property type="nucleotide sequence ID" value="NZ_CALENZ010000014.1"/>
</dbReference>
<accession>A0A261G6S4</accession>
<dbReference type="Gene3D" id="3.60.110.10">
    <property type="entry name" value="Carbon-nitrogen hydrolase"/>
    <property type="match status" value="1"/>
</dbReference>
<dbReference type="PROSITE" id="PS50263">
    <property type="entry name" value="CN_HYDROLASE"/>
    <property type="match status" value="1"/>
</dbReference>
<dbReference type="Proteomes" id="UP000216451">
    <property type="component" value="Unassembled WGS sequence"/>
</dbReference>
<evidence type="ECO:0000259" key="3">
    <source>
        <dbReference type="PROSITE" id="PS50263"/>
    </source>
</evidence>
<dbReference type="InterPro" id="IPR003010">
    <property type="entry name" value="C-N_Hydrolase"/>
</dbReference>
<organism evidence="4 5">
    <name type="scientific">Bifidobacterium aquikefiri</name>
    <dbReference type="NCBI Taxonomy" id="1653207"/>
    <lineage>
        <taxon>Bacteria</taxon>
        <taxon>Bacillati</taxon>
        <taxon>Actinomycetota</taxon>
        <taxon>Actinomycetes</taxon>
        <taxon>Bifidobacteriales</taxon>
        <taxon>Bifidobacteriaceae</taxon>
        <taxon>Bifidobacterium</taxon>
    </lineage>
</organism>
<dbReference type="Pfam" id="PF00795">
    <property type="entry name" value="CN_hydrolase"/>
    <property type="match status" value="1"/>
</dbReference>
<reference evidence="4 5" key="1">
    <citation type="journal article" date="2017" name="BMC Genomics">
        <title>Comparative genomic and phylogenomic analyses of the Bifidobacteriaceae family.</title>
        <authorList>
            <person name="Lugli G.A."/>
            <person name="Milani C."/>
            <person name="Turroni F."/>
            <person name="Duranti S."/>
            <person name="Mancabelli L."/>
            <person name="Mangifesta M."/>
            <person name="Ferrario C."/>
            <person name="Modesto M."/>
            <person name="Mattarelli P."/>
            <person name="Jiri K."/>
            <person name="van Sinderen D."/>
            <person name="Ventura M."/>
        </authorList>
    </citation>
    <scope>NUCLEOTIDE SEQUENCE [LARGE SCALE GENOMIC DNA]</scope>
    <source>
        <strain evidence="4 5">LMG 28769</strain>
    </source>
</reference>
<name>A0A261G6S4_9BIFI</name>
<dbReference type="GO" id="GO:0033388">
    <property type="term" value="P:putrescine biosynthetic process from arginine"/>
    <property type="evidence" value="ECO:0007669"/>
    <property type="project" value="TreeGrafter"/>
</dbReference>
<keyword evidence="2" id="KW-0378">Hydrolase</keyword>
<evidence type="ECO:0000256" key="2">
    <source>
        <dbReference type="ARBA" id="ARBA00022801"/>
    </source>
</evidence>
<gene>
    <name evidence="4" type="ORF">BAQU_0975</name>
</gene>
<evidence type="ECO:0000256" key="1">
    <source>
        <dbReference type="ARBA" id="ARBA00010613"/>
    </source>
</evidence>
<protein>
    <submittedName>
        <fullName evidence="4">Hydratase</fullName>
    </submittedName>
</protein>
<comment type="similarity">
    <text evidence="1">Belongs to the carbon-nitrogen hydrolase superfamily. NIT1/NIT2 family.</text>
</comment>
<dbReference type="SUPFAM" id="SSF56317">
    <property type="entry name" value="Carbon-nitrogen hydrolase"/>
    <property type="match status" value="1"/>
</dbReference>
<proteinExistence type="inferred from homology"/>
<dbReference type="GeneID" id="98295640"/>
<dbReference type="PANTHER" id="PTHR43674">
    <property type="entry name" value="NITRILASE C965.09-RELATED"/>
    <property type="match status" value="1"/>
</dbReference>
<dbReference type="InterPro" id="IPR036526">
    <property type="entry name" value="C-N_Hydrolase_sf"/>
</dbReference>
<comment type="caution">
    <text evidence="4">The sequence shown here is derived from an EMBL/GenBank/DDBJ whole genome shotgun (WGS) entry which is preliminary data.</text>
</comment>
<feature type="domain" description="CN hydrolase" evidence="3">
    <location>
        <begin position="2"/>
        <end position="250"/>
    </location>
</feature>
<dbReference type="InterPro" id="IPR050345">
    <property type="entry name" value="Aliph_Amidase/BUP"/>
</dbReference>
<dbReference type="PROSITE" id="PS01227">
    <property type="entry name" value="UPF0012"/>
    <property type="match status" value="1"/>
</dbReference>
<dbReference type="PANTHER" id="PTHR43674:SF2">
    <property type="entry name" value="BETA-UREIDOPROPIONASE"/>
    <property type="match status" value="1"/>
</dbReference>
<dbReference type="AlphaFoldDB" id="A0A261G6S4"/>